<reference evidence="1 2" key="1">
    <citation type="submission" date="2017-03" db="EMBL/GenBank/DDBJ databases">
        <title>Genomes of endolithic fungi from Antarctica.</title>
        <authorList>
            <person name="Coleine C."/>
            <person name="Masonjones S."/>
            <person name="Stajich J.E."/>
        </authorList>
    </citation>
    <scope>NUCLEOTIDE SEQUENCE [LARGE SCALE GENOMIC DNA]</scope>
    <source>
        <strain evidence="1 2">CCFEE 5187</strain>
    </source>
</reference>
<proteinExistence type="predicted"/>
<keyword evidence="2" id="KW-1185">Reference proteome</keyword>
<dbReference type="EMBL" id="NAJN01000170">
    <property type="protein sequence ID" value="TKA77830.1"/>
    <property type="molecule type" value="Genomic_DNA"/>
</dbReference>
<dbReference type="AlphaFoldDB" id="A0A4U0XKW0"/>
<evidence type="ECO:0000313" key="1">
    <source>
        <dbReference type="EMBL" id="TKA77830.1"/>
    </source>
</evidence>
<sequence length="94" mass="9641">MLVVDALDIGTGTITAALEDEEEDAVVTGTGTTTVRLEDASEVLDEEVAMDADSVLDAELAVAGPTGDGMMTTMLDAELGVTAEMSDELCNAVM</sequence>
<protein>
    <submittedName>
        <fullName evidence="1">Uncharacterized protein</fullName>
    </submittedName>
</protein>
<accession>A0A4U0XKW0</accession>
<organism evidence="1 2">
    <name type="scientific">Cryomyces minteri</name>
    <dbReference type="NCBI Taxonomy" id="331657"/>
    <lineage>
        <taxon>Eukaryota</taxon>
        <taxon>Fungi</taxon>
        <taxon>Dikarya</taxon>
        <taxon>Ascomycota</taxon>
        <taxon>Pezizomycotina</taxon>
        <taxon>Dothideomycetes</taxon>
        <taxon>Dothideomycetes incertae sedis</taxon>
        <taxon>Cryomyces</taxon>
    </lineage>
</organism>
<name>A0A4U0XKW0_9PEZI</name>
<comment type="caution">
    <text evidence="1">The sequence shown here is derived from an EMBL/GenBank/DDBJ whole genome shotgun (WGS) entry which is preliminary data.</text>
</comment>
<dbReference type="Proteomes" id="UP000308768">
    <property type="component" value="Unassembled WGS sequence"/>
</dbReference>
<gene>
    <name evidence="1" type="ORF">B0A49_04289</name>
</gene>
<evidence type="ECO:0000313" key="2">
    <source>
        <dbReference type="Proteomes" id="UP000308768"/>
    </source>
</evidence>